<gene>
    <name evidence="6" type="ORF">DMH04_03390</name>
</gene>
<evidence type="ECO:0000256" key="1">
    <source>
        <dbReference type="ARBA" id="ARBA00004141"/>
    </source>
</evidence>
<feature type="transmembrane region" description="Helical" evidence="5">
    <location>
        <begin position="46"/>
        <end position="65"/>
    </location>
</feature>
<organism evidence="6 7">
    <name type="scientific">Kibdelosporangium aridum</name>
    <dbReference type="NCBI Taxonomy" id="2030"/>
    <lineage>
        <taxon>Bacteria</taxon>
        <taxon>Bacillati</taxon>
        <taxon>Actinomycetota</taxon>
        <taxon>Actinomycetes</taxon>
        <taxon>Pseudonocardiales</taxon>
        <taxon>Pseudonocardiaceae</taxon>
        <taxon>Kibdelosporangium</taxon>
    </lineage>
</organism>
<comment type="subcellular location">
    <subcellularLocation>
        <location evidence="1">Membrane</location>
        <topology evidence="1">Multi-pass membrane protein</topology>
    </subcellularLocation>
</comment>
<accession>A0A428ZR41</accession>
<evidence type="ECO:0000313" key="7">
    <source>
        <dbReference type="Proteomes" id="UP000287547"/>
    </source>
</evidence>
<dbReference type="Proteomes" id="UP000287547">
    <property type="component" value="Unassembled WGS sequence"/>
</dbReference>
<evidence type="ECO:0000256" key="5">
    <source>
        <dbReference type="SAM" id="Phobius"/>
    </source>
</evidence>
<feature type="transmembrane region" description="Helical" evidence="5">
    <location>
        <begin position="6"/>
        <end position="25"/>
    </location>
</feature>
<proteinExistence type="predicted"/>
<evidence type="ECO:0000256" key="4">
    <source>
        <dbReference type="ARBA" id="ARBA00023136"/>
    </source>
</evidence>
<protein>
    <submittedName>
        <fullName evidence="6">DoxX family protein</fullName>
    </submittedName>
</protein>
<feature type="transmembrane region" description="Helical" evidence="5">
    <location>
        <begin position="99"/>
        <end position="116"/>
    </location>
</feature>
<reference evidence="6 7" key="1">
    <citation type="submission" date="2018-05" db="EMBL/GenBank/DDBJ databases">
        <title>Evolution of GPA BGCs.</title>
        <authorList>
            <person name="Waglechner N."/>
            <person name="Wright G.D."/>
        </authorList>
    </citation>
    <scope>NUCLEOTIDE SEQUENCE [LARGE SCALE GENOMIC DNA]</scope>
    <source>
        <strain evidence="6 7">A82846</strain>
    </source>
</reference>
<keyword evidence="4 5" id="KW-0472">Membrane</keyword>
<dbReference type="RefSeq" id="WP_037258684.1">
    <property type="nucleotide sequence ID" value="NZ_QHKI01000002.1"/>
</dbReference>
<dbReference type="AlphaFoldDB" id="A0A428ZR41"/>
<dbReference type="EMBL" id="QHKI01000002">
    <property type="protein sequence ID" value="RSM90522.1"/>
    <property type="molecule type" value="Genomic_DNA"/>
</dbReference>
<name>A0A428ZR41_KIBAR</name>
<keyword evidence="3 5" id="KW-1133">Transmembrane helix</keyword>
<feature type="transmembrane region" description="Helical" evidence="5">
    <location>
        <begin position="71"/>
        <end position="92"/>
    </location>
</feature>
<evidence type="ECO:0000256" key="2">
    <source>
        <dbReference type="ARBA" id="ARBA00022692"/>
    </source>
</evidence>
<dbReference type="InterPro" id="IPR032808">
    <property type="entry name" value="DoxX"/>
</dbReference>
<dbReference type="GO" id="GO:0016020">
    <property type="term" value="C:membrane"/>
    <property type="evidence" value="ECO:0007669"/>
    <property type="project" value="UniProtKB-SubCell"/>
</dbReference>
<comment type="caution">
    <text evidence="6">The sequence shown here is derived from an EMBL/GenBank/DDBJ whole genome shotgun (WGS) entry which is preliminary data.</text>
</comment>
<evidence type="ECO:0000256" key="3">
    <source>
        <dbReference type="ARBA" id="ARBA00022989"/>
    </source>
</evidence>
<evidence type="ECO:0000313" key="6">
    <source>
        <dbReference type="EMBL" id="RSM90522.1"/>
    </source>
</evidence>
<dbReference type="OrthoDB" id="3790625at2"/>
<dbReference type="Pfam" id="PF13564">
    <property type="entry name" value="DoxX_2"/>
    <property type="match status" value="1"/>
</dbReference>
<sequence length="118" mass="12563">MNVALWIVQGVLAAAYLAAGLMKATQPREKLAPNMGWVEDFSPGQVKAIGVIEALGAIGLVLPWATGIAEVLTPVAAAGFVVVQILAMVVHVRRNEYKNLPVNVILLLLAFFVAIGRF</sequence>
<keyword evidence="2 5" id="KW-0812">Transmembrane</keyword>